<protein>
    <recommendedName>
        <fullName evidence="1">Peptidase C14 caspase domain-containing protein</fullName>
    </recommendedName>
</protein>
<reference evidence="2 3" key="1">
    <citation type="submission" date="2019-10" db="EMBL/GenBank/DDBJ databases">
        <authorList>
            <person name="Palmer J.M."/>
        </authorList>
    </citation>
    <scope>NUCLEOTIDE SEQUENCE [LARGE SCALE GENOMIC DNA]</scope>
    <source>
        <strain evidence="2 3">TWF730</strain>
    </source>
</reference>
<dbReference type="Pfam" id="PF00656">
    <property type="entry name" value="Peptidase_C14"/>
    <property type="match status" value="1"/>
</dbReference>
<dbReference type="AlphaFoldDB" id="A0AAV9UV61"/>
<feature type="domain" description="Peptidase C14 caspase" evidence="1">
    <location>
        <begin position="89"/>
        <end position="252"/>
    </location>
</feature>
<evidence type="ECO:0000313" key="2">
    <source>
        <dbReference type="EMBL" id="KAK6348979.1"/>
    </source>
</evidence>
<dbReference type="Gene3D" id="3.40.50.1460">
    <property type="match status" value="1"/>
</dbReference>
<accession>A0AAV9UV61</accession>
<keyword evidence="3" id="KW-1185">Reference proteome</keyword>
<sequence>MDPPQPSLPKPDVEASLRKALENALSQRKINYKLVFVATVTFESDDTGAREDSKAFAAAMKQAFKMPAVNVLEFVVPKEEYHSPIYWYREVEKKIGEVSKSSQGRKLLLFHFAGHGGFDSYGSFCLEGGPPTPGLSTETQKIQWGDIKGCLLSSQGPMRSDVTDVAIILDCCFSGAIETDRTRYQAPTGHQKDPTNVKIVEVLSATDNRTTTAGRDLGRQATFTRRFIQEIRTMIGRSDSPLVTFPAVLAALNKESQSPKPLATYHFLSGTAPILFPVTSLEVAADPTPGPSNPRAMDTWRRPEHNVALKVHFPFSADDESISTVVKWLYKLRRDFEIEVIGVNKTASTVVFLTVPYENLYLLYGLEDSRLCTVERVCENIYSKNLLHDILGSPFDPVAVPSTG</sequence>
<dbReference type="InterPro" id="IPR011600">
    <property type="entry name" value="Pept_C14_caspase"/>
</dbReference>
<dbReference type="Proteomes" id="UP001373714">
    <property type="component" value="Unassembled WGS sequence"/>
</dbReference>
<organism evidence="2 3">
    <name type="scientific">Orbilia blumenaviensis</name>
    <dbReference type="NCBI Taxonomy" id="1796055"/>
    <lineage>
        <taxon>Eukaryota</taxon>
        <taxon>Fungi</taxon>
        <taxon>Dikarya</taxon>
        <taxon>Ascomycota</taxon>
        <taxon>Pezizomycotina</taxon>
        <taxon>Orbiliomycetes</taxon>
        <taxon>Orbiliales</taxon>
        <taxon>Orbiliaceae</taxon>
        <taxon>Orbilia</taxon>
    </lineage>
</organism>
<dbReference type="GO" id="GO:0006508">
    <property type="term" value="P:proteolysis"/>
    <property type="evidence" value="ECO:0007669"/>
    <property type="project" value="InterPro"/>
</dbReference>
<dbReference type="EMBL" id="JAVHNS010000007">
    <property type="protein sequence ID" value="KAK6348979.1"/>
    <property type="molecule type" value="Genomic_DNA"/>
</dbReference>
<evidence type="ECO:0000313" key="3">
    <source>
        <dbReference type="Proteomes" id="UP001373714"/>
    </source>
</evidence>
<proteinExistence type="predicted"/>
<dbReference type="GO" id="GO:0004197">
    <property type="term" value="F:cysteine-type endopeptidase activity"/>
    <property type="evidence" value="ECO:0007669"/>
    <property type="project" value="InterPro"/>
</dbReference>
<name>A0AAV9UV61_9PEZI</name>
<evidence type="ECO:0000259" key="1">
    <source>
        <dbReference type="Pfam" id="PF00656"/>
    </source>
</evidence>
<comment type="caution">
    <text evidence="2">The sequence shown here is derived from an EMBL/GenBank/DDBJ whole genome shotgun (WGS) entry which is preliminary data.</text>
</comment>
<gene>
    <name evidence="2" type="ORF">TWF730_009739</name>
</gene>